<evidence type="ECO:0000256" key="2">
    <source>
        <dbReference type="SAM" id="MobiDB-lite"/>
    </source>
</evidence>
<name>A0A1X2H1A2_SYNRA</name>
<evidence type="ECO:0000259" key="4">
    <source>
        <dbReference type="PROSITE" id="PS51741"/>
    </source>
</evidence>
<keyword evidence="6" id="KW-1185">Reference proteome</keyword>
<organism evidence="5 6">
    <name type="scientific">Syncephalastrum racemosum</name>
    <name type="common">Filamentous fungus</name>
    <dbReference type="NCBI Taxonomy" id="13706"/>
    <lineage>
        <taxon>Eukaryota</taxon>
        <taxon>Fungi</taxon>
        <taxon>Fungi incertae sedis</taxon>
        <taxon>Mucoromycota</taxon>
        <taxon>Mucoromycotina</taxon>
        <taxon>Mucoromycetes</taxon>
        <taxon>Mucorales</taxon>
        <taxon>Syncephalastraceae</taxon>
        <taxon>Syncephalastrum</taxon>
    </lineage>
</organism>
<dbReference type="GO" id="GO:0000935">
    <property type="term" value="C:division septum"/>
    <property type="evidence" value="ECO:0007669"/>
    <property type="project" value="TreeGrafter"/>
</dbReference>
<dbReference type="Pfam" id="PF00620">
    <property type="entry name" value="RhoGAP"/>
    <property type="match status" value="1"/>
</dbReference>
<dbReference type="EMBL" id="MCGN01000011">
    <property type="protein sequence ID" value="ORY91188.1"/>
    <property type="molecule type" value="Genomic_DNA"/>
</dbReference>
<dbReference type="STRING" id="13706.A0A1X2H1A2"/>
<dbReference type="GO" id="GO:0007264">
    <property type="term" value="P:small GTPase-mediated signal transduction"/>
    <property type="evidence" value="ECO:0007669"/>
    <property type="project" value="TreeGrafter"/>
</dbReference>
<accession>A0A1X2H1A2</accession>
<dbReference type="InterPro" id="IPR001060">
    <property type="entry name" value="FCH_dom"/>
</dbReference>
<evidence type="ECO:0000259" key="3">
    <source>
        <dbReference type="PROSITE" id="PS50238"/>
    </source>
</evidence>
<feature type="compositionally biased region" description="Basic and acidic residues" evidence="2">
    <location>
        <begin position="260"/>
        <end position="271"/>
    </location>
</feature>
<feature type="compositionally biased region" description="Basic and acidic residues" evidence="2">
    <location>
        <begin position="190"/>
        <end position="200"/>
    </location>
</feature>
<dbReference type="InParanoid" id="A0A1X2H1A2"/>
<dbReference type="SMART" id="SM00324">
    <property type="entry name" value="RhoGAP"/>
    <property type="match status" value="1"/>
</dbReference>
<dbReference type="Gene3D" id="1.10.555.10">
    <property type="entry name" value="Rho GTPase activation protein"/>
    <property type="match status" value="1"/>
</dbReference>
<dbReference type="SUPFAM" id="SSF103657">
    <property type="entry name" value="BAR/IMD domain-like"/>
    <property type="match status" value="2"/>
</dbReference>
<feature type="compositionally biased region" description="Low complexity" evidence="2">
    <location>
        <begin position="201"/>
        <end position="210"/>
    </location>
</feature>
<dbReference type="InterPro" id="IPR027267">
    <property type="entry name" value="AH/BAR_dom_sf"/>
</dbReference>
<evidence type="ECO:0000313" key="5">
    <source>
        <dbReference type="EMBL" id="ORY91188.1"/>
    </source>
</evidence>
<dbReference type="OrthoDB" id="2155291at2759"/>
<dbReference type="OMA" id="YMMEELA"/>
<evidence type="ECO:0000256" key="1">
    <source>
        <dbReference type="PROSITE-ProRule" id="PRU01077"/>
    </source>
</evidence>
<dbReference type="Gene3D" id="1.20.1270.60">
    <property type="entry name" value="Arfaptin homology (AH) domain/BAR domain"/>
    <property type="match status" value="2"/>
</dbReference>
<feature type="region of interest" description="Disordered" evidence="2">
    <location>
        <begin position="260"/>
        <end position="294"/>
    </location>
</feature>
<gene>
    <name evidence="5" type="ORF">BCR43DRAFT_498672</name>
</gene>
<feature type="compositionally biased region" description="Polar residues" evidence="2">
    <location>
        <begin position="695"/>
        <end position="711"/>
    </location>
</feature>
<feature type="domain" description="Rho-GAP" evidence="3">
    <location>
        <begin position="417"/>
        <end position="619"/>
    </location>
</feature>
<feature type="region of interest" description="Disordered" evidence="2">
    <location>
        <begin position="627"/>
        <end position="788"/>
    </location>
</feature>
<feature type="compositionally biased region" description="Polar residues" evidence="2">
    <location>
        <begin position="648"/>
        <end position="657"/>
    </location>
</feature>
<feature type="compositionally biased region" description="Low complexity" evidence="2">
    <location>
        <begin position="673"/>
        <end position="682"/>
    </location>
</feature>
<dbReference type="PANTHER" id="PTHR23065:SF17">
    <property type="entry name" value="RHO-GTPASE-ACTIVATING PROTEIN RGD2"/>
    <property type="match status" value="1"/>
</dbReference>
<reference evidence="5 6" key="1">
    <citation type="submission" date="2016-07" db="EMBL/GenBank/DDBJ databases">
        <title>Pervasive Adenine N6-methylation of Active Genes in Fungi.</title>
        <authorList>
            <consortium name="DOE Joint Genome Institute"/>
            <person name="Mondo S.J."/>
            <person name="Dannebaum R.O."/>
            <person name="Kuo R.C."/>
            <person name="Labutti K."/>
            <person name="Haridas S."/>
            <person name="Kuo A."/>
            <person name="Salamov A."/>
            <person name="Ahrendt S.R."/>
            <person name="Lipzen A."/>
            <person name="Sullivan W."/>
            <person name="Andreopoulos W.B."/>
            <person name="Clum A."/>
            <person name="Lindquist E."/>
            <person name="Daum C."/>
            <person name="Ramamoorthy G.K."/>
            <person name="Gryganskyi A."/>
            <person name="Culley D."/>
            <person name="Magnuson J.K."/>
            <person name="James T.Y."/>
            <person name="O'Malley M.A."/>
            <person name="Stajich J.E."/>
            <person name="Spatafora J.W."/>
            <person name="Visel A."/>
            <person name="Grigoriev I.V."/>
        </authorList>
    </citation>
    <scope>NUCLEOTIDE SEQUENCE [LARGE SCALE GENOMIC DNA]</scope>
    <source>
        <strain evidence="5 6">NRRL 2496</strain>
    </source>
</reference>
<feature type="domain" description="F-BAR" evidence="4">
    <location>
        <begin position="5"/>
        <end position="382"/>
    </location>
</feature>
<dbReference type="Proteomes" id="UP000242180">
    <property type="component" value="Unassembled WGS sequence"/>
</dbReference>
<protein>
    <recommendedName>
        <fullName evidence="7">Rho-GAP domain-containing protein</fullName>
    </recommendedName>
</protein>
<sequence length="788" mass="90170">MHHHQSYQESFWPPTATSTSDFGYGLNVLHKKLKQSMEENQAITDYIKRRVQVEHAYANQLATLNAGSPKHKAFERDVGAGLKKCFEVVRSESSESVDTHRRRAENLESTALDPIERFASRYQRIIKQTKSAIDERVSAYESAVIAMEKAQGQYLQLCQGKNFDHPRDPFWLGDQLWTRQDIDKQLHRSAVHHGDDDGHDNNNNNNNNINNHHHHHHTNNTNDIGMTLSAQMVQASFPHLQDPCRSLVLHGFLQPTDTHDAYRVKPRRNEDTTTDPSSNGTGFFGRWTGSKQDSPTATFEDILAAEGVYRDAVKKLEKLRMQLEEALFVHYEEMESLELERIQTIKQGFISMAATLSNSIPLCKELYDRMMLYQETLKPDKDVQFIVEQYRTGRYCPKPVIYTNYFHGAALDQMFGVSLEEYTRFYKVSVPPLISEGLTAIEEAFAQMYIEEKEKTWTAPLQLDRTHEARDQINMPFSEASQLTAETLKDYDAQLLASLIRLYLMELPDCLSTFELYDPIKQLYTNQHLDQDARLAALTRLLITLPSANFYTLKKLFGHFHKLIQDCDDTQTAEDFSENLTTTFSTILLRPQTESNLTLHDRHPQRFVRDILRHYDDVFNESSIEAHKKHINQRRPVADKAPSLEAPSINSSISSMHVDTPTTQTTFDDDAPRASADSASSPARRRTLLSFMRRGSNQTSQQLERSKSMSTAAPRRVLPLPSSSTLFEDPDVAPPVAQRSATQDSASHLIKEENEDEIRAKPKEQLRSRASTFSMDGSLDSFFKDEEL</sequence>
<proteinExistence type="predicted"/>
<dbReference type="AlphaFoldDB" id="A0A1X2H1A2"/>
<dbReference type="PROSITE" id="PS50238">
    <property type="entry name" value="RHOGAP"/>
    <property type="match status" value="1"/>
</dbReference>
<dbReference type="GO" id="GO:0007010">
    <property type="term" value="P:cytoskeleton organization"/>
    <property type="evidence" value="ECO:0007669"/>
    <property type="project" value="TreeGrafter"/>
</dbReference>
<evidence type="ECO:0008006" key="7">
    <source>
        <dbReference type="Google" id="ProtNLM"/>
    </source>
</evidence>
<dbReference type="GO" id="GO:0005096">
    <property type="term" value="F:GTPase activator activity"/>
    <property type="evidence" value="ECO:0007669"/>
    <property type="project" value="TreeGrafter"/>
</dbReference>
<dbReference type="SUPFAM" id="SSF48350">
    <property type="entry name" value="GTPase activation domain, GAP"/>
    <property type="match status" value="1"/>
</dbReference>
<evidence type="ECO:0000313" key="6">
    <source>
        <dbReference type="Proteomes" id="UP000242180"/>
    </source>
</evidence>
<dbReference type="InterPro" id="IPR008936">
    <property type="entry name" value="Rho_GTPase_activation_prot"/>
</dbReference>
<dbReference type="InterPro" id="IPR000198">
    <property type="entry name" value="RhoGAP_dom"/>
</dbReference>
<dbReference type="GO" id="GO:0005886">
    <property type="term" value="C:plasma membrane"/>
    <property type="evidence" value="ECO:0007669"/>
    <property type="project" value="TreeGrafter"/>
</dbReference>
<feature type="region of interest" description="Disordered" evidence="2">
    <location>
        <begin position="190"/>
        <end position="223"/>
    </location>
</feature>
<dbReference type="InterPro" id="IPR031160">
    <property type="entry name" value="F_BAR_dom"/>
</dbReference>
<comment type="caution">
    <text evidence="5">The sequence shown here is derived from an EMBL/GenBank/DDBJ whole genome shotgun (WGS) entry which is preliminary data.</text>
</comment>
<dbReference type="PROSITE" id="PS51741">
    <property type="entry name" value="F_BAR"/>
    <property type="match status" value="1"/>
</dbReference>
<dbReference type="GO" id="GO:0005737">
    <property type="term" value="C:cytoplasm"/>
    <property type="evidence" value="ECO:0007669"/>
    <property type="project" value="TreeGrafter"/>
</dbReference>
<feature type="compositionally biased region" description="Basic and acidic residues" evidence="2">
    <location>
        <begin position="749"/>
        <end position="767"/>
    </location>
</feature>
<keyword evidence="1" id="KW-0175">Coiled coil</keyword>
<dbReference type="SMART" id="SM00055">
    <property type="entry name" value="FCH"/>
    <property type="match status" value="1"/>
</dbReference>
<dbReference type="Pfam" id="PF00611">
    <property type="entry name" value="FCH"/>
    <property type="match status" value="1"/>
</dbReference>
<dbReference type="PANTHER" id="PTHR23065">
    <property type="entry name" value="PROLINE-SERINE-THREONINE PHOSPHATASE INTERACTING PROTEIN 1"/>
    <property type="match status" value="1"/>
</dbReference>